<feature type="compositionally biased region" description="Low complexity" evidence="1">
    <location>
        <begin position="352"/>
        <end position="361"/>
    </location>
</feature>
<dbReference type="EMBL" id="BHZD01000001">
    <property type="protein sequence ID" value="GCD42295.1"/>
    <property type="molecule type" value="Genomic_DNA"/>
</dbReference>
<dbReference type="SUPFAM" id="SSF56112">
    <property type="entry name" value="Protein kinase-like (PK-like)"/>
    <property type="match status" value="1"/>
</dbReference>
<evidence type="ECO:0000313" key="3">
    <source>
        <dbReference type="EMBL" id="GCD42295.1"/>
    </source>
</evidence>
<accession>A0A401VZ28</accession>
<feature type="compositionally biased region" description="Basic and acidic residues" evidence="1">
    <location>
        <begin position="1"/>
        <end position="19"/>
    </location>
</feature>
<protein>
    <submittedName>
        <fullName evidence="3">Serine/threonine protein kinase</fullName>
    </submittedName>
</protein>
<comment type="caution">
    <text evidence="3">The sequence shown here is derived from an EMBL/GenBank/DDBJ whole genome shotgun (WGS) entry which is preliminary data.</text>
</comment>
<reference evidence="3 4" key="1">
    <citation type="submission" date="2018-11" db="EMBL/GenBank/DDBJ databases">
        <title>Whole genome sequence of Streptomyces paromomycinus NBRC 15454(T).</title>
        <authorList>
            <person name="Komaki H."/>
            <person name="Tamura T."/>
        </authorList>
    </citation>
    <scope>NUCLEOTIDE SEQUENCE [LARGE SCALE GENOMIC DNA]</scope>
    <source>
        <strain evidence="3 4">NBRC 15454</strain>
    </source>
</reference>
<evidence type="ECO:0000259" key="2">
    <source>
        <dbReference type="PROSITE" id="PS50011"/>
    </source>
</evidence>
<keyword evidence="4" id="KW-1185">Reference proteome</keyword>
<evidence type="ECO:0000256" key="1">
    <source>
        <dbReference type="SAM" id="MobiDB-lite"/>
    </source>
</evidence>
<proteinExistence type="predicted"/>
<dbReference type="GO" id="GO:0004674">
    <property type="term" value="F:protein serine/threonine kinase activity"/>
    <property type="evidence" value="ECO:0007669"/>
    <property type="project" value="UniProtKB-KW"/>
</dbReference>
<name>A0A401VZ28_STREY</name>
<keyword evidence="3" id="KW-0723">Serine/threonine-protein kinase</keyword>
<keyword evidence="3" id="KW-0418">Kinase</keyword>
<feature type="domain" description="Protein kinase" evidence="2">
    <location>
        <begin position="45"/>
        <end position="370"/>
    </location>
</feature>
<evidence type="ECO:0000313" key="4">
    <source>
        <dbReference type="Proteomes" id="UP000286746"/>
    </source>
</evidence>
<dbReference type="Gene3D" id="1.10.510.10">
    <property type="entry name" value="Transferase(Phosphotransferase) domain 1"/>
    <property type="match status" value="1"/>
</dbReference>
<sequence length="370" mass="40525">MDEWADRRNAVRAPDRAPDDGTVPEDGVPGATAARDGGRPARDRVELAFFTDEGAPARLSAAYWGDLPPGQQRHGLRARPMTLGEDWRVMQYRLAHTVRGDHRARDRLEAEVGVGLAVRRAFGDAPYHQLFARLGGYHLDVREPFVFYEPARGRPLAALAGRATVKEQERIRSELVLAVRLLEAVGVVHRGLTPHSVRWDGRHVRLPEPCLATRAGHPREALGEAPWAPPEQRAGHGTADPRDDLWSVAQLMYHLVTGREGEPDGPPRDLARLPALGMLSTAFAPRAAERGHPVEVLRMLNRQDPLQSRPLPADSLEPGRRAFDEELARKRAELGLNGDQEAAAGPGGRAPGRGLRALFGTGRTGTGGRR</sequence>
<dbReference type="Proteomes" id="UP000286746">
    <property type="component" value="Unassembled WGS sequence"/>
</dbReference>
<dbReference type="PROSITE" id="PS50011">
    <property type="entry name" value="PROTEIN_KINASE_DOM"/>
    <property type="match status" value="1"/>
</dbReference>
<dbReference type="AlphaFoldDB" id="A0A401VZ28"/>
<feature type="region of interest" description="Disordered" evidence="1">
    <location>
        <begin position="333"/>
        <end position="370"/>
    </location>
</feature>
<dbReference type="InterPro" id="IPR011009">
    <property type="entry name" value="Kinase-like_dom_sf"/>
</dbReference>
<dbReference type="InterPro" id="IPR000719">
    <property type="entry name" value="Prot_kinase_dom"/>
</dbReference>
<dbReference type="GO" id="GO:0005524">
    <property type="term" value="F:ATP binding"/>
    <property type="evidence" value="ECO:0007669"/>
    <property type="project" value="InterPro"/>
</dbReference>
<feature type="region of interest" description="Disordered" evidence="1">
    <location>
        <begin position="1"/>
        <end position="40"/>
    </location>
</feature>
<dbReference type="RefSeq" id="WP_125053709.1">
    <property type="nucleotide sequence ID" value="NZ_BHZD01000001.1"/>
</dbReference>
<keyword evidence="3" id="KW-0808">Transferase</keyword>
<gene>
    <name evidence="3" type="ORF">GKJPGBOP_01954</name>
</gene>
<organism evidence="3 4">
    <name type="scientific">Streptomyces paromomycinus</name>
    <name type="common">Streptomyces rimosus subsp. paromomycinus</name>
    <dbReference type="NCBI Taxonomy" id="92743"/>
    <lineage>
        <taxon>Bacteria</taxon>
        <taxon>Bacillati</taxon>
        <taxon>Actinomycetota</taxon>
        <taxon>Actinomycetes</taxon>
        <taxon>Kitasatosporales</taxon>
        <taxon>Streptomycetaceae</taxon>
        <taxon>Streptomyces</taxon>
    </lineage>
</organism>